<dbReference type="Pfam" id="PF00646">
    <property type="entry name" value="F-box"/>
    <property type="match status" value="1"/>
</dbReference>
<dbReference type="InterPro" id="IPR036047">
    <property type="entry name" value="F-box-like_dom_sf"/>
</dbReference>
<name>A0A7D8UW57_9HELO</name>
<feature type="compositionally biased region" description="Basic and acidic residues" evidence="1">
    <location>
        <begin position="1"/>
        <end position="11"/>
    </location>
</feature>
<evidence type="ECO:0000256" key="1">
    <source>
        <dbReference type="SAM" id="MobiDB-lite"/>
    </source>
</evidence>
<dbReference type="InterPro" id="IPR001810">
    <property type="entry name" value="F-box_dom"/>
</dbReference>
<dbReference type="EMBL" id="QGMG01000119">
    <property type="protein sequence ID" value="TVY57015.1"/>
    <property type="molecule type" value="Genomic_DNA"/>
</dbReference>
<dbReference type="AlphaFoldDB" id="A0A7D8UW57"/>
<dbReference type="CDD" id="cd09917">
    <property type="entry name" value="F-box_SF"/>
    <property type="match status" value="1"/>
</dbReference>
<evidence type="ECO:0000313" key="4">
    <source>
        <dbReference type="Proteomes" id="UP000481288"/>
    </source>
</evidence>
<dbReference type="SUPFAM" id="SSF81383">
    <property type="entry name" value="F-box domain"/>
    <property type="match status" value="1"/>
</dbReference>
<protein>
    <recommendedName>
        <fullName evidence="2">F-box domain-containing protein</fullName>
    </recommendedName>
</protein>
<evidence type="ECO:0000313" key="3">
    <source>
        <dbReference type="EMBL" id="TVY57015.1"/>
    </source>
</evidence>
<organism evidence="3 4">
    <name type="scientific">Lachnellula cervina</name>
    <dbReference type="NCBI Taxonomy" id="1316786"/>
    <lineage>
        <taxon>Eukaryota</taxon>
        <taxon>Fungi</taxon>
        <taxon>Dikarya</taxon>
        <taxon>Ascomycota</taxon>
        <taxon>Pezizomycotina</taxon>
        <taxon>Leotiomycetes</taxon>
        <taxon>Helotiales</taxon>
        <taxon>Lachnaceae</taxon>
        <taxon>Lachnellula</taxon>
    </lineage>
</organism>
<reference evidence="3 4" key="1">
    <citation type="submission" date="2018-05" db="EMBL/GenBank/DDBJ databases">
        <title>Whole genome sequencing for identification of molecular markers to develop diagnostic detection tools for the regulated plant pathogen Lachnellula willkommii.</title>
        <authorList>
            <person name="Giroux E."/>
            <person name="Bilodeau G."/>
        </authorList>
    </citation>
    <scope>NUCLEOTIDE SEQUENCE [LARGE SCALE GENOMIC DNA]</scope>
    <source>
        <strain evidence="3 4">CBS 625.97</strain>
    </source>
</reference>
<proteinExistence type="predicted"/>
<dbReference type="OrthoDB" id="3507865at2759"/>
<feature type="domain" description="F-box" evidence="2">
    <location>
        <begin position="45"/>
        <end position="79"/>
    </location>
</feature>
<dbReference type="Proteomes" id="UP000481288">
    <property type="component" value="Unassembled WGS sequence"/>
</dbReference>
<gene>
    <name evidence="3" type="ORF">LCER1_G000973</name>
</gene>
<accession>A0A7D8UW57</accession>
<sequence>MSSFAEPHREYIPPGTTAPPNKPCASQDASEAVLVQSTSPRQATFLALPTELHTNILAHLDPVSQMCLGLTSSYFHDIFHFIYGSGADYNIRRKPFDLRMQVSVCGKHFLNYVYEDWFLRDCIDITWDRSLGELLAEEETLWGGLICCEGCVRYKPEGAYGRCVFEEGMFLKHRKEIGALEAADVEWYERQCKRCRVKLLMVFMDRKKEFFEDPEWVYEKESLGLLREKRGEDERERELEDAKTDEEYHAAKFNYESWESIFQRLSI</sequence>
<evidence type="ECO:0000259" key="2">
    <source>
        <dbReference type="Pfam" id="PF00646"/>
    </source>
</evidence>
<keyword evidence="4" id="KW-1185">Reference proteome</keyword>
<feature type="region of interest" description="Disordered" evidence="1">
    <location>
        <begin position="1"/>
        <end position="25"/>
    </location>
</feature>
<comment type="caution">
    <text evidence="3">The sequence shown here is derived from an EMBL/GenBank/DDBJ whole genome shotgun (WGS) entry which is preliminary data.</text>
</comment>